<dbReference type="GO" id="GO:0005737">
    <property type="term" value="C:cytoplasm"/>
    <property type="evidence" value="ECO:0007669"/>
    <property type="project" value="UniProtKB-SubCell"/>
</dbReference>
<dbReference type="EC" id="2.7.1.2" evidence="3"/>
<dbReference type="SUPFAM" id="SSF53067">
    <property type="entry name" value="Actin-like ATPase domain"/>
    <property type="match status" value="1"/>
</dbReference>
<dbReference type="HOGENOM" id="CLU_042582_0_0_6"/>
<keyword evidence="2 3" id="KW-0418">Kinase</keyword>
<feature type="binding site" evidence="3">
    <location>
        <begin position="5"/>
        <end position="10"/>
    </location>
    <ligand>
        <name>ATP</name>
        <dbReference type="ChEBI" id="CHEBI:30616"/>
    </ligand>
</feature>
<comment type="subcellular location">
    <subcellularLocation>
        <location evidence="3">Cytoplasm</location>
    </subcellularLocation>
</comment>
<dbReference type="PANTHER" id="PTHR47363">
    <property type="entry name" value="GLUCOKINASE"/>
    <property type="match status" value="1"/>
</dbReference>
<dbReference type="STRING" id="555778.Hneap_1241"/>
<dbReference type="HAMAP" id="MF_00524">
    <property type="entry name" value="Glucokinase"/>
    <property type="match status" value="1"/>
</dbReference>
<evidence type="ECO:0000313" key="6">
    <source>
        <dbReference type="Proteomes" id="UP000009102"/>
    </source>
</evidence>
<keyword evidence="6" id="KW-1185">Reference proteome</keyword>
<dbReference type="GO" id="GO:0005536">
    <property type="term" value="F:D-glucose binding"/>
    <property type="evidence" value="ECO:0007669"/>
    <property type="project" value="InterPro"/>
</dbReference>
<dbReference type="EMBL" id="CP001801">
    <property type="protein sequence ID" value="ACX96077.1"/>
    <property type="molecule type" value="Genomic_DNA"/>
</dbReference>
<dbReference type="GO" id="GO:0004340">
    <property type="term" value="F:glucokinase activity"/>
    <property type="evidence" value="ECO:0007669"/>
    <property type="project" value="UniProtKB-UniRule"/>
</dbReference>
<comment type="similarity">
    <text evidence="3 4">Belongs to the bacterial glucokinase family.</text>
</comment>
<keyword evidence="3" id="KW-0067">ATP-binding</keyword>
<evidence type="ECO:0000256" key="1">
    <source>
        <dbReference type="ARBA" id="ARBA00022679"/>
    </source>
</evidence>
<evidence type="ECO:0000313" key="5">
    <source>
        <dbReference type="EMBL" id="ACX96077.1"/>
    </source>
</evidence>
<gene>
    <name evidence="3" type="primary">glk</name>
    <name evidence="5" type="ordered locus">Hneap_1241</name>
</gene>
<dbReference type="InterPro" id="IPR003836">
    <property type="entry name" value="Glucokinase"/>
</dbReference>
<keyword evidence="3" id="KW-0963">Cytoplasm</keyword>
<dbReference type="GO" id="GO:0006096">
    <property type="term" value="P:glycolytic process"/>
    <property type="evidence" value="ECO:0007669"/>
    <property type="project" value="UniProtKB-UniRule"/>
</dbReference>
<dbReference type="RefSeq" id="WP_012824111.1">
    <property type="nucleotide sequence ID" value="NC_013422.1"/>
</dbReference>
<reference evidence="5 6" key="1">
    <citation type="submission" date="2009-10" db="EMBL/GenBank/DDBJ databases">
        <title>Complete sequence of Halothiobacillus neapolitanus c2.</title>
        <authorList>
            <consortium name="US DOE Joint Genome Institute"/>
            <person name="Lucas S."/>
            <person name="Copeland A."/>
            <person name="Lapidus A."/>
            <person name="Glavina del Rio T."/>
            <person name="Tice H."/>
            <person name="Bruce D."/>
            <person name="Goodwin L."/>
            <person name="Pitluck S."/>
            <person name="Davenport K."/>
            <person name="Brettin T."/>
            <person name="Detter J.C."/>
            <person name="Han C."/>
            <person name="Tapia R."/>
            <person name="Larimer F."/>
            <person name="Land M."/>
            <person name="Hauser L."/>
            <person name="Kyrpides N."/>
            <person name="Mikhailova N."/>
            <person name="Kerfeld C."/>
            <person name="Cannon G."/>
            <person name="Heinhort S."/>
        </authorList>
    </citation>
    <scope>NUCLEOTIDE SEQUENCE [LARGE SCALE GENOMIC DNA]</scope>
    <source>
        <strain evidence="6">ATCC 23641 / c2</strain>
    </source>
</reference>
<protein>
    <recommendedName>
        <fullName evidence="3">Glucokinase</fullName>
        <ecNumber evidence="3">2.7.1.2</ecNumber>
    </recommendedName>
    <alternativeName>
        <fullName evidence="3">Glucose kinase</fullName>
    </alternativeName>
</protein>
<evidence type="ECO:0000256" key="4">
    <source>
        <dbReference type="RuleBase" id="RU004046"/>
    </source>
</evidence>
<dbReference type="InterPro" id="IPR043129">
    <property type="entry name" value="ATPase_NBD"/>
</dbReference>
<organism evidence="5 6">
    <name type="scientific">Halothiobacillus neapolitanus (strain ATCC 23641 / DSM 15147 / CIP 104769 / NCIMB 8539 / c2)</name>
    <name type="common">Thiobacillus neapolitanus</name>
    <dbReference type="NCBI Taxonomy" id="555778"/>
    <lineage>
        <taxon>Bacteria</taxon>
        <taxon>Pseudomonadati</taxon>
        <taxon>Pseudomonadota</taxon>
        <taxon>Gammaproteobacteria</taxon>
        <taxon>Chromatiales</taxon>
        <taxon>Halothiobacillaceae</taxon>
        <taxon>Halothiobacillus</taxon>
    </lineage>
</organism>
<dbReference type="AlphaFoldDB" id="D0L054"/>
<dbReference type="KEGG" id="hna:Hneap_1241"/>
<keyword evidence="1 3" id="KW-0808">Transferase</keyword>
<dbReference type="PANTHER" id="PTHR47363:SF1">
    <property type="entry name" value="GLUCOKINASE"/>
    <property type="match status" value="1"/>
</dbReference>
<sequence>MILAGDIGGTKTLLALFEEESGHILFQKRFESASADRFDTLLADFLAEVERSALVKGAITAAGFGIAGPVTGEPGSQKVQATNLPWHMDSRTISQQLGGVPVVFANDLVASGTAAIASKPAHRVALNPFAMESTGHAAVIAAGTGLGEALFYYDGVTHHPMPTEGGHTDFAPNNALESELWAYLRRHHNGHVSYERILCGRGFYHLYGFVRDQELAPESPHMLEKFAQVSDPSALITQQAVAGSDAISVRACQLFARIYGAEAGNLALKSLPFGGVFVAGAIAGHILPFLQQEFMRGFLDKGRFSELLKQIPVWVVSDSELALKGAAVLAINLRGRNN</sequence>
<dbReference type="GO" id="GO:0005524">
    <property type="term" value="F:ATP binding"/>
    <property type="evidence" value="ECO:0007669"/>
    <property type="project" value="UniProtKB-UniRule"/>
</dbReference>
<dbReference type="CDD" id="cd24008">
    <property type="entry name" value="ASKHA_NBD_GLK"/>
    <property type="match status" value="1"/>
</dbReference>
<accession>D0L054</accession>
<comment type="catalytic activity">
    <reaction evidence="3">
        <text>D-glucose + ATP = D-glucose 6-phosphate + ADP + H(+)</text>
        <dbReference type="Rhea" id="RHEA:17825"/>
        <dbReference type="ChEBI" id="CHEBI:4167"/>
        <dbReference type="ChEBI" id="CHEBI:15378"/>
        <dbReference type="ChEBI" id="CHEBI:30616"/>
        <dbReference type="ChEBI" id="CHEBI:61548"/>
        <dbReference type="ChEBI" id="CHEBI:456216"/>
        <dbReference type="EC" id="2.7.1.2"/>
    </reaction>
</comment>
<dbReference type="eggNOG" id="COG0837">
    <property type="taxonomic scope" value="Bacteria"/>
</dbReference>
<evidence type="ECO:0000256" key="3">
    <source>
        <dbReference type="HAMAP-Rule" id="MF_00524"/>
    </source>
</evidence>
<dbReference type="Gene3D" id="3.30.420.40">
    <property type="match status" value="1"/>
</dbReference>
<keyword evidence="3" id="KW-0547">Nucleotide-binding</keyword>
<dbReference type="NCBIfam" id="TIGR00749">
    <property type="entry name" value="glk"/>
    <property type="match status" value="1"/>
</dbReference>
<evidence type="ECO:0000256" key="2">
    <source>
        <dbReference type="ARBA" id="ARBA00022777"/>
    </source>
</evidence>
<proteinExistence type="inferred from homology"/>
<name>D0L054_HALNC</name>
<dbReference type="Pfam" id="PF02685">
    <property type="entry name" value="Glucokinase"/>
    <property type="match status" value="1"/>
</dbReference>
<keyword evidence="3" id="KW-0324">Glycolysis</keyword>
<dbReference type="OrthoDB" id="9800595at2"/>
<dbReference type="Gene3D" id="3.40.367.20">
    <property type="match status" value="1"/>
</dbReference>
<dbReference type="Proteomes" id="UP000009102">
    <property type="component" value="Chromosome"/>
</dbReference>